<keyword evidence="5" id="KW-0408">Iron</keyword>
<evidence type="ECO:0000313" key="11">
    <source>
        <dbReference type="Proteomes" id="UP001142055"/>
    </source>
</evidence>
<dbReference type="OrthoDB" id="547796at2759"/>
<dbReference type="InterPro" id="IPR050577">
    <property type="entry name" value="MAPR/NEUFC/NENF-like"/>
</dbReference>
<evidence type="ECO:0000256" key="2">
    <source>
        <dbReference type="ARBA" id="ARBA00022617"/>
    </source>
</evidence>
<evidence type="ECO:0000256" key="6">
    <source>
        <dbReference type="ARBA" id="ARBA00038357"/>
    </source>
</evidence>
<sequence length="220" mass="25093">MSSPNSDTAQTPSESPTTAATVSDGFSFANSVLMVLIAYLLWKIFGKNMRKRQEEEEEEPLVIPEPLPKHDMTLDELRKYDGKGPDKRVCIAILGRVYDCTKSYNFYGPEGSYRNFAGHDATRALAKFDVMAVKEEWDDVSDLSPSEMSSVQEWKEQFEERYDYVGRLVPTLEERDNVVDEIDENDVKTKNERPKLQQSESSESDLEVINPDQAEFSEAK</sequence>
<proteinExistence type="inferred from homology"/>
<gene>
    <name evidence="10" type="ORF">RDWZM_006166</name>
</gene>
<dbReference type="GO" id="GO:0046872">
    <property type="term" value="F:metal ion binding"/>
    <property type="evidence" value="ECO:0007669"/>
    <property type="project" value="UniProtKB-KW"/>
</dbReference>
<protein>
    <recommendedName>
        <fullName evidence="9">Cytochrome b5 heme-binding domain-containing protein</fullName>
    </recommendedName>
</protein>
<evidence type="ECO:0000256" key="3">
    <source>
        <dbReference type="ARBA" id="ARBA00022723"/>
    </source>
</evidence>
<accession>A0A9Q0M7E9</accession>
<evidence type="ECO:0000256" key="1">
    <source>
        <dbReference type="ARBA" id="ARBA00004240"/>
    </source>
</evidence>
<comment type="similarity">
    <text evidence="6">Belongs to the cytochrome b5 family. MAPR subfamily.</text>
</comment>
<dbReference type="PANTHER" id="PTHR10281">
    <property type="entry name" value="MEMBRANE-ASSOCIATED PROGESTERONE RECEPTOR COMPONENT-RELATED"/>
    <property type="match status" value="1"/>
</dbReference>
<evidence type="ECO:0000256" key="4">
    <source>
        <dbReference type="ARBA" id="ARBA00022824"/>
    </source>
</evidence>
<keyword evidence="8" id="KW-1133">Transmembrane helix</keyword>
<keyword evidence="11" id="KW-1185">Reference proteome</keyword>
<name>A0A9Q0M7E9_BLOTA</name>
<keyword evidence="8" id="KW-0812">Transmembrane</keyword>
<dbReference type="PANTHER" id="PTHR10281:SF72">
    <property type="entry name" value="NEUDESIN"/>
    <property type="match status" value="1"/>
</dbReference>
<evidence type="ECO:0000313" key="10">
    <source>
        <dbReference type="EMBL" id="KAJ6220354.1"/>
    </source>
</evidence>
<comment type="subcellular location">
    <subcellularLocation>
        <location evidence="1">Endoplasmic reticulum</location>
    </subcellularLocation>
</comment>
<dbReference type="AlphaFoldDB" id="A0A9Q0M7E9"/>
<evidence type="ECO:0000256" key="5">
    <source>
        <dbReference type="ARBA" id="ARBA00023004"/>
    </source>
</evidence>
<organism evidence="10 11">
    <name type="scientific">Blomia tropicalis</name>
    <name type="common">Mite</name>
    <dbReference type="NCBI Taxonomy" id="40697"/>
    <lineage>
        <taxon>Eukaryota</taxon>
        <taxon>Metazoa</taxon>
        <taxon>Ecdysozoa</taxon>
        <taxon>Arthropoda</taxon>
        <taxon>Chelicerata</taxon>
        <taxon>Arachnida</taxon>
        <taxon>Acari</taxon>
        <taxon>Acariformes</taxon>
        <taxon>Sarcoptiformes</taxon>
        <taxon>Astigmata</taxon>
        <taxon>Glycyphagoidea</taxon>
        <taxon>Echimyopodidae</taxon>
        <taxon>Blomia</taxon>
    </lineage>
</organism>
<dbReference type="Proteomes" id="UP001142055">
    <property type="component" value="Chromosome 2"/>
</dbReference>
<evidence type="ECO:0000259" key="9">
    <source>
        <dbReference type="SMART" id="SM01117"/>
    </source>
</evidence>
<feature type="compositionally biased region" description="Basic and acidic residues" evidence="7">
    <location>
        <begin position="185"/>
        <end position="195"/>
    </location>
</feature>
<keyword evidence="3" id="KW-0479">Metal-binding</keyword>
<dbReference type="SUPFAM" id="SSF55856">
    <property type="entry name" value="Cytochrome b5-like heme/steroid binding domain"/>
    <property type="match status" value="1"/>
</dbReference>
<reference evidence="10" key="1">
    <citation type="submission" date="2022-12" db="EMBL/GenBank/DDBJ databases">
        <title>Genome assemblies of Blomia tropicalis.</title>
        <authorList>
            <person name="Cui Y."/>
        </authorList>
    </citation>
    <scope>NUCLEOTIDE SEQUENCE</scope>
    <source>
        <tissue evidence="10">Adult mites</tissue>
    </source>
</reference>
<dbReference type="FunFam" id="3.10.120.10:FF:000003">
    <property type="entry name" value="membrane-associated progesterone receptor component 1"/>
    <property type="match status" value="1"/>
</dbReference>
<dbReference type="InterPro" id="IPR001199">
    <property type="entry name" value="Cyt_B5-like_heme/steroid-bd"/>
</dbReference>
<dbReference type="Pfam" id="PF00173">
    <property type="entry name" value="Cyt-b5"/>
    <property type="match status" value="1"/>
</dbReference>
<dbReference type="Gene3D" id="3.10.120.10">
    <property type="entry name" value="Cytochrome b5-like heme/steroid binding domain"/>
    <property type="match status" value="1"/>
</dbReference>
<keyword evidence="4" id="KW-0256">Endoplasmic reticulum</keyword>
<dbReference type="SMART" id="SM01117">
    <property type="entry name" value="Cyt-b5"/>
    <property type="match status" value="1"/>
</dbReference>
<feature type="domain" description="Cytochrome b5 heme-binding" evidence="9">
    <location>
        <begin position="72"/>
        <end position="169"/>
    </location>
</feature>
<feature type="region of interest" description="Disordered" evidence="7">
    <location>
        <begin position="176"/>
        <end position="220"/>
    </location>
</feature>
<keyword evidence="8" id="KW-0472">Membrane</keyword>
<dbReference type="InterPro" id="IPR036400">
    <property type="entry name" value="Cyt_B5-like_heme/steroid_sf"/>
</dbReference>
<feature type="transmembrane region" description="Helical" evidence="8">
    <location>
        <begin position="25"/>
        <end position="42"/>
    </location>
</feature>
<evidence type="ECO:0000256" key="8">
    <source>
        <dbReference type="SAM" id="Phobius"/>
    </source>
</evidence>
<comment type="caution">
    <text evidence="10">The sequence shown here is derived from an EMBL/GenBank/DDBJ whole genome shotgun (WGS) entry which is preliminary data.</text>
</comment>
<dbReference type="GO" id="GO:0005783">
    <property type="term" value="C:endoplasmic reticulum"/>
    <property type="evidence" value="ECO:0007669"/>
    <property type="project" value="UniProtKB-SubCell"/>
</dbReference>
<dbReference type="OMA" id="IQKNDGQ"/>
<evidence type="ECO:0000256" key="7">
    <source>
        <dbReference type="SAM" id="MobiDB-lite"/>
    </source>
</evidence>
<dbReference type="EMBL" id="JAPWDV010000002">
    <property type="protein sequence ID" value="KAJ6220354.1"/>
    <property type="molecule type" value="Genomic_DNA"/>
</dbReference>
<keyword evidence="2" id="KW-0349">Heme</keyword>
<dbReference type="GO" id="GO:0016020">
    <property type="term" value="C:membrane"/>
    <property type="evidence" value="ECO:0007669"/>
    <property type="project" value="TreeGrafter"/>
</dbReference>